<gene>
    <name evidence="3" type="ORF">QVD17_31532</name>
</gene>
<keyword evidence="1" id="KW-0812">Transmembrane</keyword>
<keyword evidence="1" id="KW-1133">Transmembrane helix</keyword>
<dbReference type="PANTHER" id="PTHR31589:SF223">
    <property type="entry name" value="PROTEIN, PUTATIVE (DUF239)-RELATED"/>
    <property type="match status" value="1"/>
</dbReference>
<accession>A0AAD8K6F0</accession>
<dbReference type="AlphaFoldDB" id="A0AAD8K6F0"/>
<sequence length="405" mass="45608">MTKSISFYHKTSSIIFVIVSFSLLFLPIFSSKDFREENETFVTRKKLKEMKLINAHLRKINKPYVKSIKGPDGDIIDCVLFHLQPAFDRPELKGKMSLKSVPEIPKGHVGKKSEMKQLWNSNGESCPKGTIPIKRTNAAQISTSKFPNKYSRKDLPDAPSHEHAIGYVTGGEFYGAKAVLNVWEPNVTGYDFSLSQIWVISDLPNHPANSLEAGWHVNPLLHADSLPRLFNYWTPNGYQSGCYNMICPGFVQTNQNVCLGAAIDPISTYNGQQYDVAFMIWKDPKTRDWWFMVGSEVMGYWPSNLFTDLRDHATSVEYGGEVYSPNLGMHTSTQMGSGHFQDEGFAKAAYVRNLEVIDKDNKLNSVNNLSLLAEKPNCYGVRNEFSDAWGNYIYFGGPGNNPNCP</sequence>
<dbReference type="PROSITE" id="PS52045">
    <property type="entry name" value="NEPROSIN_PEP_CD"/>
    <property type="match status" value="1"/>
</dbReference>
<dbReference type="Gene3D" id="3.90.1320.10">
    <property type="entry name" value="Outer-capsid protein sigma 3, large lobe"/>
    <property type="match status" value="1"/>
</dbReference>
<organism evidence="3 4">
    <name type="scientific">Tagetes erecta</name>
    <name type="common">African marigold</name>
    <dbReference type="NCBI Taxonomy" id="13708"/>
    <lineage>
        <taxon>Eukaryota</taxon>
        <taxon>Viridiplantae</taxon>
        <taxon>Streptophyta</taxon>
        <taxon>Embryophyta</taxon>
        <taxon>Tracheophyta</taxon>
        <taxon>Spermatophyta</taxon>
        <taxon>Magnoliopsida</taxon>
        <taxon>eudicotyledons</taxon>
        <taxon>Gunneridae</taxon>
        <taxon>Pentapetalae</taxon>
        <taxon>asterids</taxon>
        <taxon>campanulids</taxon>
        <taxon>Asterales</taxon>
        <taxon>Asteraceae</taxon>
        <taxon>Asteroideae</taxon>
        <taxon>Heliantheae alliance</taxon>
        <taxon>Tageteae</taxon>
        <taxon>Tagetes</taxon>
    </lineage>
</organism>
<dbReference type="InterPro" id="IPR004314">
    <property type="entry name" value="Neprosin"/>
</dbReference>
<dbReference type="Pfam" id="PF03080">
    <property type="entry name" value="Neprosin"/>
    <property type="match status" value="1"/>
</dbReference>
<dbReference type="Pfam" id="PF14365">
    <property type="entry name" value="Neprosin_AP"/>
    <property type="match status" value="1"/>
</dbReference>
<dbReference type="EMBL" id="JAUHHV010000008">
    <property type="protein sequence ID" value="KAK1415746.1"/>
    <property type="molecule type" value="Genomic_DNA"/>
</dbReference>
<evidence type="ECO:0000256" key="1">
    <source>
        <dbReference type="SAM" id="Phobius"/>
    </source>
</evidence>
<feature type="transmembrane region" description="Helical" evidence="1">
    <location>
        <begin position="12"/>
        <end position="30"/>
    </location>
</feature>
<dbReference type="InterPro" id="IPR025521">
    <property type="entry name" value="Neprosin_propep"/>
</dbReference>
<keyword evidence="1" id="KW-0472">Membrane</keyword>
<feature type="domain" description="Neprosin PEP catalytic" evidence="2">
    <location>
        <begin position="155"/>
        <end position="405"/>
    </location>
</feature>
<reference evidence="3" key="1">
    <citation type="journal article" date="2023" name="bioRxiv">
        <title>Improved chromosome-level genome assembly for marigold (Tagetes erecta).</title>
        <authorList>
            <person name="Jiang F."/>
            <person name="Yuan L."/>
            <person name="Wang S."/>
            <person name="Wang H."/>
            <person name="Xu D."/>
            <person name="Wang A."/>
            <person name="Fan W."/>
        </authorList>
    </citation>
    <scope>NUCLEOTIDE SEQUENCE</scope>
    <source>
        <strain evidence="3">WSJ</strain>
        <tissue evidence="3">Leaf</tissue>
    </source>
</reference>
<dbReference type="PANTHER" id="PTHR31589">
    <property type="entry name" value="PROTEIN, PUTATIVE (DUF239)-RELATED-RELATED"/>
    <property type="match status" value="1"/>
</dbReference>
<evidence type="ECO:0000313" key="4">
    <source>
        <dbReference type="Proteomes" id="UP001229421"/>
    </source>
</evidence>
<evidence type="ECO:0000259" key="2">
    <source>
        <dbReference type="PROSITE" id="PS52045"/>
    </source>
</evidence>
<dbReference type="Proteomes" id="UP001229421">
    <property type="component" value="Unassembled WGS sequence"/>
</dbReference>
<protein>
    <recommendedName>
        <fullName evidence="2">Neprosin PEP catalytic domain-containing protein</fullName>
    </recommendedName>
</protein>
<evidence type="ECO:0000313" key="3">
    <source>
        <dbReference type="EMBL" id="KAK1415746.1"/>
    </source>
</evidence>
<keyword evidence="4" id="KW-1185">Reference proteome</keyword>
<dbReference type="InterPro" id="IPR053168">
    <property type="entry name" value="Glutamic_endopeptidase"/>
</dbReference>
<comment type="caution">
    <text evidence="3">The sequence shown here is derived from an EMBL/GenBank/DDBJ whole genome shotgun (WGS) entry which is preliminary data.</text>
</comment>
<proteinExistence type="predicted"/>
<name>A0AAD8K6F0_TARER</name>